<dbReference type="Proteomes" id="UP001320843">
    <property type="component" value="Unassembled WGS sequence"/>
</dbReference>
<dbReference type="EMBL" id="JANFWR010000009">
    <property type="protein sequence ID" value="MCW0399187.1"/>
    <property type="molecule type" value="Genomic_DNA"/>
</dbReference>
<keyword evidence="4 6" id="KW-1133">Transmembrane helix</keyword>
<dbReference type="EMBL" id="CP099534">
    <property type="protein sequence ID" value="UYK87027.1"/>
    <property type="molecule type" value="Genomic_DNA"/>
</dbReference>
<dbReference type="PANTHER" id="PTHR33885:SF3">
    <property type="entry name" value="PHAGE SHOCK PROTEIN C"/>
    <property type="match status" value="1"/>
</dbReference>
<feature type="domain" description="Phage shock protein PspC N-terminal" evidence="7">
    <location>
        <begin position="6"/>
        <end position="64"/>
    </location>
</feature>
<dbReference type="Pfam" id="PF04024">
    <property type="entry name" value="PspC"/>
    <property type="match status" value="1"/>
</dbReference>
<evidence type="ECO:0000313" key="9">
    <source>
        <dbReference type="EMBL" id="UYK87027.1"/>
    </source>
</evidence>
<evidence type="ECO:0000256" key="6">
    <source>
        <dbReference type="SAM" id="Phobius"/>
    </source>
</evidence>
<accession>A0A0A8DST3</accession>
<comment type="subcellular location">
    <subcellularLocation>
        <location evidence="1">Cell membrane</location>
        <topology evidence="1">Single-pass membrane protein</topology>
    </subcellularLocation>
</comment>
<dbReference type="Proteomes" id="UP001164392">
    <property type="component" value="Chromosome"/>
</dbReference>
<dbReference type="InterPro" id="IPR052027">
    <property type="entry name" value="PspC"/>
</dbReference>
<dbReference type="InterPro" id="IPR007168">
    <property type="entry name" value="Phageshock_PspC_N"/>
</dbReference>
<dbReference type="RefSeq" id="WP_026144177.1">
    <property type="nucleotide sequence ID" value="NZ_CP010409.1"/>
</dbReference>
<proteinExistence type="predicted"/>
<sequence length="66" mass="7242">MSQPRSLSRSLNDRMIAGVMGGIAHRFGWNATLLRVLYVVGSIVSAAFPGILVYLILWLLIPNEAD</sequence>
<evidence type="ECO:0000256" key="1">
    <source>
        <dbReference type="ARBA" id="ARBA00004162"/>
    </source>
</evidence>
<feature type="transmembrane region" description="Helical" evidence="6">
    <location>
        <begin position="36"/>
        <end position="61"/>
    </location>
</feature>
<gene>
    <name evidence="8" type="ORF">NB700_001743</name>
    <name evidence="9" type="ORF">NG824_10840</name>
</gene>
<organism evidence="8 10">
    <name type="scientific">Xanthomonas sacchari</name>
    <dbReference type="NCBI Taxonomy" id="56458"/>
    <lineage>
        <taxon>Bacteria</taxon>
        <taxon>Pseudomonadati</taxon>
        <taxon>Pseudomonadota</taxon>
        <taxon>Gammaproteobacteria</taxon>
        <taxon>Lysobacterales</taxon>
        <taxon>Lysobacteraceae</taxon>
        <taxon>Xanthomonas</taxon>
    </lineage>
</organism>
<evidence type="ECO:0000256" key="2">
    <source>
        <dbReference type="ARBA" id="ARBA00022475"/>
    </source>
</evidence>
<evidence type="ECO:0000256" key="3">
    <source>
        <dbReference type="ARBA" id="ARBA00022692"/>
    </source>
</evidence>
<dbReference type="PANTHER" id="PTHR33885">
    <property type="entry name" value="PHAGE SHOCK PROTEIN C"/>
    <property type="match status" value="1"/>
</dbReference>
<evidence type="ECO:0000256" key="4">
    <source>
        <dbReference type="ARBA" id="ARBA00022989"/>
    </source>
</evidence>
<evidence type="ECO:0000256" key="5">
    <source>
        <dbReference type="ARBA" id="ARBA00023136"/>
    </source>
</evidence>
<evidence type="ECO:0000259" key="7">
    <source>
        <dbReference type="Pfam" id="PF04024"/>
    </source>
</evidence>
<keyword evidence="3 6" id="KW-0812">Transmembrane</keyword>
<evidence type="ECO:0000313" key="8">
    <source>
        <dbReference type="EMBL" id="MCW0399187.1"/>
    </source>
</evidence>
<reference evidence="8 10" key="1">
    <citation type="submission" date="2022-06" db="EMBL/GenBank/DDBJ databases">
        <title>Dynamics of rice microbiomes reveals core vertical transmitted seed endophytes.</title>
        <authorList>
            <person name="Liao K."/>
            <person name="Zhang X."/>
        </authorList>
    </citation>
    <scope>NUCLEOTIDE SEQUENCE [LARGE SCALE GENOMIC DNA]</scope>
    <source>
        <strain evidence="9">JR3-14</strain>
        <strain evidence="8 10">YT10-10-1</strain>
    </source>
</reference>
<keyword evidence="10" id="KW-1185">Reference proteome</keyword>
<name>A0A0A8DST3_9XANT</name>
<dbReference type="AlphaFoldDB" id="A0A0A8DST3"/>
<dbReference type="KEGG" id="xsa:SB85_02610"/>
<protein>
    <submittedName>
        <fullName evidence="9">PspC domain-containing protein</fullName>
    </submittedName>
</protein>
<dbReference type="GO" id="GO:0005886">
    <property type="term" value="C:plasma membrane"/>
    <property type="evidence" value="ECO:0007669"/>
    <property type="project" value="UniProtKB-SubCell"/>
</dbReference>
<keyword evidence="5 6" id="KW-0472">Membrane</keyword>
<keyword evidence="2" id="KW-1003">Cell membrane</keyword>
<evidence type="ECO:0000313" key="10">
    <source>
        <dbReference type="Proteomes" id="UP001320843"/>
    </source>
</evidence>